<dbReference type="Proteomes" id="UP000594454">
    <property type="component" value="Chromosome 4"/>
</dbReference>
<dbReference type="OrthoDB" id="2127281at2759"/>
<dbReference type="OMA" id="TAFVCND"/>
<dbReference type="FunFam" id="1.20.1420.30:FF:000009">
    <property type="entry name" value="sodium/potassium/calcium exchanger 5 isoform X2"/>
    <property type="match status" value="1"/>
</dbReference>
<keyword evidence="4" id="KW-0050">Antiport</keyword>
<feature type="transmembrane region" description="Helical" evidence="17">
    <location>
        <begin position="464"/>
        <end position="483"/>
    </location>
</feature>
<gene>
    <name evidence="20" type="ORF">HERILL_LOCUS10824</name>
</gene>
<evidence type="ECO:0000256" key="18">
    <source>
        <dbReference type="SAM" id="SignalP"/>
    </source>
</evidence>
<keyword evidence="15 17" id="KW-0472">Membrane</keyword>
<evidence type="ECO:0000256" key="7">
    <source>
        <dbReference type="ARBA" id="ARBA00022692"/>
    </source>
</evidence>
<feature type="transmembrane region" description="Helical" evidence="17">
    <location>
        <begin position="356"/>
        <end position="379"/>
    </location>
</feature>
<evidence type="ECO:0000256" key="4">
    <source>
        <dbReference type="ARBA" id="ARBA00022449"/>
    </source>
</evidence>
<evidence type="ECO:0000256" key="13">
    <source>
        <dbReference type="ARBA" id="ARBA00023053"/>
    </source>
</evidence>
<keyword evidence="6" id="KW-0109">Calcium transport</keyword>
<dbReference type="AlphaFoldDB" id="A0A7R8YX83"/>
<keyword evidence="5" id="KW-0633">Potassium transport</keyword>
<reference evidence="20 21" key="1">
    <citation type="submission" date="2020-11" db="EMBL/GenBank/DDBJ databases">
        <authorList>
            <person name="Wallbank WR R."/>
            <person name="Pardo Diaz C."/>
            <person name="Kozak K."/>
            <person name="Martin S."/>
            <person name="Jiggins C."/>
            <person name="Moest M."/>
            <person name="Warren A I."/>
            <person name="Generalovic N T."/>
            <person name="Byers J.R.P. K."/>
            <person name="Montejo-Kovacevich G."/>
            <person name="Yen C E."/>
        </authorList>
    </citation>
    <scope>NUCLEOTIDE SEQUENCE [LARGE SCALE GENOMIC DNA]</scope>
</reference>
<keyword evidence="12 17" id="KW-1133">Transmembrane helix</keyword>
<dbReference type="InParanoid" id="A0A7R8YX83"/>
<accession>A0A7R8YX83</accession>
<feature type="transmembrane region" description="Helical" evidence="17">
    <location>
        <begin position="216"/>
        <end position="235"/>
    </location>
</feature>
<organism evidence="20 21">
    <name type="scientific">Hermetia illucens</name>
    <name type="common">Black soldier fly</name>
    <dbReference type="NCBI Taxonomy" id="343691"/>
    <lineage>
        <taxon>Eukaryota</taxon>
        <taxon>Metazoa</taxon>
        <taxon>Ecdysozoa</taxon>
        <taxon>Arthropoda</taxon>
        <taxon>Hexapoda</taxon>
        <taxon>Insecta</taxon>
        <taxon>Pterygota</taxon>
        <taxon>Neoptera</taxon>
        <taxon>Endopterygota</taxon>
        <taxon>Diptera</taxon>
        <taxon>Brachycera</taxon>
        <taxon>Stratiomyomorpha</taxon>
        <taxon>Stratiomyidae</taxon>
        <taxon>Hermetiinae</taxon>
        <taxon>Hermetia</taxon>
    </lineage>
</organism>
<feature type="chain" id="PRO_5030815738" description="Sodium/calcium exchanger membrane region domain-containing protein" evidence="18">
    <location>
        <begin position="25"/>
        <end position="524"/>
    </location>
</feature>
<protein>
    <recommendedName>
        <fullName evidence="19">Sodium/calcium exchanger membrane region domain-containing protein</fullName>
    </recommendedName>
</protein>
<comment type="similarity">
    <text evidence="2">Belongs to the Ca(2+):cation antiporter (CaCA) (TC 2.A.19) family. SLC24A subfamily.</text>
</comment>
<evidence type="ECO:0000256" key="17">
    <source>
        <dbReference type="SAM" id="Phobius"/>
    </source>
</evidence>
<keyword evidence="13" id="KW-0915">Sodium</keyword>
<keyword evidence="21" id="KW-1185">Reference proteome</keyword>
<keyword evidence="11" id="KW-0630">Potassium</keyword>
<keyword evidence="16" id="KW-0739">Sodium transport</keyword>
<evidence type="ECO:0000256" key="12">
    <source>
        <dbReference type="ARBA" id="ARBA00022989"/>
    </source>
</evidence>
<feature type="signal peptide" evidence="18">
    <location>
        <begin position="1"/>
        <end position="24"/>
    </location>
</feature>
<feature type="domain" description="Sodium/calcium exchanger membrane region" evidence="19">
    <location>
        <begin position="358"/>
        <end position="510"/>
    </location>
</feature>
<dbReference type="GO" id="GO:0008273">
    <property type="term" value="F:calcium, potassium:sodium antiporter activity"/>
    <property type="evidence" value="ECO:0007669"/>
    <property type="project" value="TreeGrafter"/>
</dbReference>
<evidence type="ECO:0000256" key="14">
    <source>
        <dbReference type="ARBA" id="ARBA00023065"/>
    </source>
</evidence>
<feature type="transmembrane region" description="Helical" evidence="17">
    <location>
        <begin position="391"/>
        <end position="414"/>
    </location>
</feature>
<feature type="domain" description="Sodium/calcium exchanger membrane region" evidence="19">
    <location>
        <begin position="89"/>
        <end position="231"/>
    </location>
</feature>
<feature type="transmembrane region" description="Helical" evidence="17">
    <location>
        <begin position="188"/>
        <end position="210"/>
    </location>
</feature>
<evidence type="ECO:0000256" key="9">
    <source>
        <dbReference type="ARBA" id="ARBA00022837"/>
    </source>
</evidence>
<keyword evidence="10" id="KW-0769">Symport</keyword>
<dbReference type="GO" id="GO:0006874">
    <property type="term" value="P:intracellular calcium ion homeostasis"/>
    <property type="evidence" value="ECO:0007669"/>
    <property type="project" value="TreeGrafter"/>
</dbReference>
<comment type="subcellular location">
    <subcellularLocation>
        <location evidence="1">Membrane</location>
        <topology evidence="1">Multi-pass membrane protein</topology>
    </subcellularLocation>
</comment>
<dbReference type="GO" id="GO:0005262">
    <property type="term" value="F:calcium channel activity"/>
    <property type="evidence" value="ECO:0007669"/>
    <property type="project" value="TreeGrafter"/>
</dbReference>
<feature type="transmembrane region" description="Helical" evidence="17">
    <location>
        <begin position="84"/>
        <end position="102"/>
    </location>
</feature>
<evidence type="ECO:0000313" key="21">
    <source>
        <dbReference type="Proteomes" id="UP000594454"/>
    </source>
</evidence>
<keyword evidence="8 18" id="KW-0732">Signal</keyword>
<dbReference type="GO" id="GO:0015293">
    <property type="term" value="F:symporter activity"/>
    <property type="evidence" value="ECO:0007669"/>
    <property type="project" value="UniProtKB-KW"/>
</dbReference>
<evidence type="ECO:0000313" key="20">
    <source>
        <dbReference type="EMBL" id="CAD7088175.1"/>
    </source>
</evidence>
<evidence type="ECO:0000256" key="11">
    <source>
        <dbReference type="ARBA" id="ARBA00022958"/>
    </source>
</evidence>
<keyword evidence="14" id="KW-0406">Ion transport</keyword>
<evidence type="ECO:0000259" key="19">
    <source>
        <dbReference type="Pfam" id="PF01699"/>
    </source>
</evidence>
<evidence type="ECO:0000256" key="3">
    <source>
        <dbReference type="ARBA" id="ARBA00022448"/>
    </source>
</evidence>
<evidence type="ECO:0000256" key="6">
    <source>
        <dbReference type="ARBA" id="ARBA00022568"/>
    </source>
</evidence>
<dbReference type="Pfam" id="PF01699">
    <property type="entry name" value="Na_Ca_ex"/>
    <property type="match status" value="2"/>
</dbReference>
<evidence type="ECO:0000256" key="8">
    <source>
        <dbReference type="ARBA" id="ARBA00022729"/>
    </source>
</evidence>
<sequence>MAMKTWYKVACLGVICMVILDVGAQKLITQDRRVKASQEEQPSNNPTKVFIGRQESVNQSCQEDSSLDEFPDDLFTEEQRRNGAIILHLMGAIYCFTLLAVVCNDYFLPAIECICIDLRIPKDVAAATFMSTATTMPEFFTNTISTLITHSEMGLGNIIGSLMFNTLGVAALSALAINKSIQLDWWPVCRDCVIYSFHTIVLIIVAWGGVITFWETFVMVCLCLCYYVIIIITNYKLKGRLRVFVEDHLNCCSSTRYDLTLPAEHSAKGKLPLEKEHNHHHQDGVFAITPSEFSNVPPTFKEKEYILDEDDLKKRGKSLFRCPDGGILRKIWWLYTWPIKLILTCLCPDPKKYRKLYPITFIMCIAFIGANSFIIVWMLTVFGTTFKIPDVVMGLTFLSAGSAMPEALSSIMSVRKGESGIGVSNALGANSLAILLSLGVPWFIHNIVNYNVPGKNVIHISSYGIEYTLGILVLSTISLFVILTISGFRLRRRVGLALITVWGVFIVLQVLIEMNIFWPWVTEC</sequence>
<evidence type="ECO:0000256" key="5">
    <source>
        <dbReference type="ARBA" id="ARBA00022538"/>
    </source>
</evidence>
<dbReference type="InterPro" id="IPR004837">
    <property type="entry name" value="NaCa_Exmemb"/>
</dbReference>
<feature type="transmembrane region" description="Helical" evidence="17">
    <location>
        <begin position="426"/>
        <end position="444"/>
    </location>
</feature>
<dbReference type="Gene3D" id="1.20.1420.30">
    <property type="entry name" value="NCX, central ion-binding region"/>
    <property type="match status" value="2"/>
</dbReference>
<feature type="transmembrane region" description="Helical" evidence="17">
    <location>
        <begin position="155"/>
        <end position="176"/>
    </location>
</feature>
<keyword evidence="9" id="KW-0106">Calcium</keyword>
<feature type="transmembrane region" description="Helical" evidence="17">
    <location>
        <begin position="495"/>
        <end position="518"/>
    </location>
</feature>
<dbReference type="GO" id="GO:0005886">
    <property type="term" value="C:plasma membrane"/>
    <property type="evidence" value="ECO:0007669"/>
    <property type="project" value="TreeGrafter"/>
</dbReference>
<evidence type="ECO:0000256" key="16">
    <source>
        <dbReference type="ARBA" id="ARBA00023201"/>
    </source>
</evidence>
<evidence type="ECO:0000256" key="2">
    <source>
        <dbReference type="ARBA" id="ARBA00005364"/>
    </source>
</evidence>
<evidence type="ECO:0000256" key="1">
    <source>
        <dbReference type="ARBA" id="ARBA00004141"/>
    </source>
</evidence>
<dbReference type="InterPro" id="IPR004481">
    <property type="entry name" value="K/Na/Ca-exchanger"/>
</dbReference>
<dbReference type="PANTHER" id="PTHR10846">
    <property type="entry name" value="SODIUM/POTASSIUM/CALCIUM EXCHANGER"/>
    <property type="match status" value="1"/>
</dbReference>
<dbReference type="EMBL" id="LR899012">
    <property type="protein sequence ID" value="CAD7088175.1"/>
    <property type="molecule type" value="Genomic_DNA"/>
</dbReference>
<proteinExistence type="inferred from homology"/>
<evidence type="ECO:0000256" key="10">
    <source>
        <dbReference type="ARBA" id="ARBA00022847"/>
    </source>
</evidence>
<evidence type="ECO:0000256" key="15">
    <source>
        <dbReference type="ARBA" id="ARBA00023136"/>
    </source>
</evidence>
<dbReference type="PANTHER" id="PTHR10846:SF2">
    <property type="entry name" value="RE48874P"/>
    <property type="match status" value="1"/>
</dbReference>
<keyword evidence="7 17" id="KW-0812">Transmembrane</keyword>
<dbReference type="InterPro" id="IPR044880">
    <property type="entry name" value="NCX_ion-bd_dom_sf"/>
</dbReference>
<name>A0A7R8YX83_HERIL</name>
<keyword evidence="3" id="KW-0813">Transport</keyword>